<proteinExistence type="predicted"/>
<dbReference type="PANTHER" id="PTHR12110:SF41">
    <property type="entry name" value="INOSOSE DEHYDRATASE"/>
    <property type="match status" value="1"/>
</dbReference>
<protein>
    <submittedName>
        <fullName evidence="2">Sugar phosphate isomerase/epimerase</fullName>
    </submittedName>
</protein>
<evidence type="ECO:0000259" key="1">
    <source>
        <dbReference type="Pfam" id="PF01261"/>
    </source>
</evidence>
<dbReference type="InterPro" id="IPR036237">
    <property type="entry name" value="Xyl_isomerase-like_sf"/>
</dbReference>
<dbReference type="OrthoDB" id="104997at2"/>
<dbReference type="AlphaFoldDB" id="A0A430JJF0"/>
<feature type="domain" description="Xylose isomerase-like TIM barrel" evidence="1">
    <location>
        <begin position="20"/>
        <end position="263"/>
    </location>
</feature>
<gene>
    <name evidence="2" type="ORF">EJQ19_03735</name>
</gene>
<dbReference type="Pfam" id="PF01261">
    <property type="entry name" value="AP_endonuc_2"/>
    <property type="match status" value="1"/>
</dbReference>
<dbReference type="InterPro" id="IPR013022">
    <property type="entry name" value="Xyl_isomerase-like_TIM-brl"/>
</dbReference>
<name>A0A430JJF0_9BACL</name>
<dbReference type="RefSeq" id="WP_126139853.1">
    <property type="nucleotide sequence ID" value="NZ_RXHU01000012.1"/>
</dbReference>
<dbReference type="GO" id="GO:0016853">
    <property type="term" value="F:isomerase activity"/>
    <property type="evidence" value="ECO:0007669"/>
    <property type="project" value="UniProtKB-KW"/>
</dbReference>
<dbReference type="Proteomes" id="UP000276128">
    <property type="component" value="Unassembled WGS sequence"/>
</dbReference>
<comment type="caution">
    <text evidence="2">The sequence shown here is derived from an EMBL/GenBank/DDBJ whole genome shotgun (WGS) entry which is preliminary data.</text>
</comment>
<dbReference type="Gene3D" id="3.20.20.150">
    <property type="entry name" value="Divalent-metal-dependent TIM barrel enzymes"/>
    <property type="match status" value="1"/>
</dbReference>
<dbReference type="InterPro" id="IPR050312">
    <property type="entry name" value="IolE/XylAMocC-like"/>
</dbReference>
<dbReference type="SUPFAM" id="SSF51658">
    <property type="entry name" value="Xylose isomerase-like"/>
    <property type="match status" value="1"/>
</dbReference>
<organism evidence="2 3">
    <name type="scientific">Paenibacillus whitsoniae</name>
    <dbReference type="NCBI Taxonomy" id="2496558"/>
    <lineage>
        <taxon>Bacteria</taxon>
        <taxon>Bacillati</taxon>
        <taxon>Bacillota</taxon>
        <taxon>Bacilli</taxon>
        <taxon>Bacillales</taxon>
        <taxon>Paenibacillaceae</taxon>
        <taxon>Paenibacillus</taxon>
    </lineage>
</organism>
<evidence type="ECO:0000313" key="3">
    <source>
        <dbReference type="Proteomes" id="UP000276128"/>
    </source>
</evidence>
<keyword evidence="2" id="KW-0413">Isomerase</keyword>
<reference evidence="2 3" key="1">
    <citation type="submission" date="2018-12" db="EMBL/GenBank/DDBJ databases">
        <title>Bacillus ochoae sp. nov., Paenibacillus whitsoniae sp. nov., Paenibacillus spiritus sp. nov. Isolated from the Mars Exploration Rover during spacecraft assembly.</title>
        <authorList>
            <person name="Seuylemezian A."/>
            <person name="Vaishampayan P."/>
        </authorList>
    </citation>
    <scope>NUCLEOTIDE SEQUENCE [LARGE SCALE GENOMIC DNA]</scope>
    <source>
        <strain evidence="2 3">MER 54</strain>
    </source>
</reference>
<accession>A0A430JJF0</accession>
<evidence type="ECO:0000313" key="2">
    <source>
        <dbReference type="EMBL" id="RTE11171.1"/>
    </source>
</evidence>
<keyword evidence="3" id="KW-1185">Reference proteome</keyword>
<dbReference type="EMBL" id="RXHU01000012">
    <property type="protein sequence ID" value="RTE11171.1"/>
    <property type="molecule type" value="Genomic_DNA"/>
</dbReference>
<dbReference type="PANTHER" id="PTHR12110">
    <property type="entry name" value="HYDROXYPYRUVATE ISOMERASE"/>
    <property type="match status" value="1"/>
</dbReference>
<sequence length="283" mass="31286">MKLSVFTVSTPDLTPEELAKAAAAAGIQGVEWRYTKNPAEAANQAPSFWGNNLCTIDPSVSDEELLRFKTAAEKEGLTTLSITPYLNSLDLTATEQAFKHAKTIGASFIRVGVPPYNRTENYNDLFAKATDYLHQVQEFSQQYGIKGIIEIHHNTITPSAGLAHRLASKFSPDHIGVLHDAGNMVHEGYENHRMGLELLGPYLAHVHLKNAAWVATGEEQNGVKLWKSEWAPIDNGVVNWKQTLDDLKAVGYDGYIGIEDFSNQYGSAQMLNNFVAKVKQWLA</sequence>